<dbReference type="AlphaFoldDB" id="A0A403M9L4"/>
<comment type="similarity">
    <text evidence="1">Belongs to the transposase 8 family.</text>
</comment>
<dbReference type="GO" id="GO:0004803">
    <property type="term" value="F:transposase activity"/>
    <property type="evidence" value="ECO:0007669"/>
    <property type="project" value="InterPro"/>
</dbReference>
<dbReference type="NCBIfam" id="NF047595">
    <property type="entry name" value="IS66_ISRel24_TnpA"/>
    <property type="match status" value="1"/>
</dbReference>
<dbReference type="Pfam" id="PF01527">
    <property type="entry name" value="HTH_Tnp_1"/>
    <property type="match status" value="1"/>
</dbReference>
<evidence type="ECO:0000313" key="2">
    <source>
        <dbReference type="EMBL" id="MLU15418.1"/>
    </source>
</evidence>
<dbReference type="Proteomes" id="UP000839527">
    <property type="component" value="Unassembled WGS sequence"/>
</dbReference>
<organism evidence="2">
    <name type="scientific">Shigella dysenteriae</name>
    <dbReference type="NCBI Taxonomy" id="622"/>
    <lineage>
        <taxon>Bacteria</taxon>
        <taxon>Pseudomonadati</taxon>
        <taxon>Pseudomonadota</taxon>
        <taxon>Gammaproteobacteria</taxon>
        <taxon>Enterobacterales</taxon>
        <taxon>Enterobacteriaceae</taxon>
        <taxon>Shigella</taxon>
    </lineage>
</organism>
<accession>A0A403M9L4</accession>
<protein>
    <submittedName>
        <fullName evidence="2">Transposase</fullName>
    </submittedName>
</protein>
<comment type="caution">
    <text evidence="2">The sequence shown here is derived from an EMBL/GenBank/DDBJ whole genome shotgun (WGS) entry which is preliminary data.</text>
</comment>
<dbReference type="EMBL" id="RVGV01000151">
    <property type="protein sequence ID" value="MLU15418.1"/>
    <property type="molecule type" value="Genomic_DNA"/>
</dbReference>
<dbReference type="InterPro" id="IPR002514">
    <property type="entry name" value="Transposase_8"/>
</dbReference>
<dbReference type="GO" id="GO:0003677">
    <property type="term" value="F:DNA binding"/>
    <property type="evidence" value="ECO:0007669"/>
    <property type="project" value="InterPro"/>
</dbReference>
<dbReference type="SUPFAM" id="SSF46689">
    <property type="entry name" value="Homeodomain-like"/>
    <property type="match status" value="1"/>
</dbReference>
<reference evidence="2" key="1">
    <citation type="submission" date="2018-07" db="EMBL/GenBank/DDBJ databases">
        <authorList>
            <person name="Ashton P.M."/>
            <person name="Dallman T."/>
            <person name="Nair S."/>
            <person name="De Pinna E."/>
            <person name="Peters T."/>
            <person name="Grant K."/>
        </authorList>
    </citation>
    <scope>NUCLEOTIDE SEQUENCE [LARGE SCALE GENOMIC DNA]</scope>
    <source>
        <strain evidence="2">561031</strain>
    </source>
</reference>
<name>A0A403M9L4_SHIDY</name>
<gene>
    <name evidence="2" type="ORF">DRW31_25310</name>
</gene>
<evidence type="ECO:0000256" key="1">
    <source>
        <dbReference type="ARBA" id="ARBA00009964"/>
    </source>
</evidence>
<sequence>MQKNASPGRPKGCLNYPPEFKQRLIEASFRPGASISRLALDNGINANLLFKWRQKWRQGKIKLPSSESGRESQLIPVTIDAGLPTAPANEPLTARASVTPEIHNISCEITFRNGTLRLNGAVNENLLSLLIQELRR</sequence>
<proteinExistence type="inferred from homology"/>
<dbReference type="InterPro" id="IPR009057">
    <property type="entry name" value="Homeodomain-like_sf"/>
</dbReference>
<dbReference type="GO" id="GO:0006313">
    <property type="term" value="P:DNA transposition"/>
    <property type="evidence" value="ECO:0007669"/>
    <property type="project" value="InterPro"/>
</dbReference>